<reference evidence="1" key="1">
    <citation type="submission" date="2019-03" db="EMBL/GenBank/DDBJ databases">
        <title>Single cell metagenomics reveals metabolic interactions within the superorganism composed of flagellate Streblomastix strix and complex community of Bacteroidetes bacteria on its surface.</title>
        <authorList>
            <person name="Treitli S.C."/>
            <person name="Kolisko M."/>
            <person name="Husnik F."/>
            <person name="Keeling P."/>
            <person name="Hampl V."/>
        </authorList>
    </citation>
    <scope>NUCLEOTIDE SEQUENCE</scope>
    <source>
        <strain evidence="1">STM</strain>
    </source>
</reference>
<dbReference type="AlphaFoldDB" id="A0A5J4RVP4"/>
<comment type="caution">
    <text evidence="1">The sequence shown here is derived from an EMBL/GenBank/DDBJ whole genome shotgun (WGS) entry which is preliminary data.</text>
</comment>
<gene>
    <name evidence="1" type="ORF">EZS27_014859</name>
</gene>
<proteinExistence type="predicted"/>
<organism evidence="1">
    <name type="scientific">termite gut metagenome</name>
    <dbReference type="NCBI Taxonomy" id="433724"/>
    <lineage>
        <taxon>unclassified sequences</taxon>
        <taxon>metagenomes</taxon>
        <taxon>organismal metagenomes</taxon>
    </lineage>
</organism>
<name>A0A5J4RVP4_9ZZZZ</name>
<accession>A0A5J4RVP4</accession>
<protein>
    <submittedName>
        <fullName evidence="1">Uncharacterized protein</fullName>
    </submittedName>
</protein>
<sequence length="277" mass="32124">MKKIILIIILFLNFSCEENFDNDIKTPLKLQISNLSGEGEVTTRDSRLSFYSNLKLTAKVKSGFTGIDYITTFISDYDQINDGSNKLYYEDLLPVNKYSYSVETVERSKTLILDQSKPENWYRADYMESSKSYLSETKKALITNLEHVNVAIEINVSGIGYSNGDFSKFIRDNKTILKFITKQNDEVISYKMNYNLDNAVYNVIVPINCLNNKDYYFKLTNFNKPNETVSGKCTIDNFTPKAGDKIIINVRYNYKNNYIEVYEDNTISQWDDKGEWN</sequence>
<evidence type="ECO:0000313" key="1">
    <source>
        <dbReference type="EMBL" id="KAA6337021.1"/>
    </source>
</evidence>
<dbReference type="EMBL" id="SNRY01000737">
    <property type="protein sequence ID" value="KAA6337021.1"/>
    <property type="molecule type" value="Genomic_DNA"/>
</dbReference>